<evidence type="ECO:0000256" key="1">
    <source>
        <dbReference type="SAM" id="MobiDB-lite"/>
    </source>
</evidence>
<protein>
    <submittedName>
        <fullName evidence="3">EP300-interacting inhibitor of differentiation 3</fullName>
    </submittedName>
</protein>
<evidence type="ECO:0000259" key="2">
    <source>
        <dbReference type="Pfam" id="PF08743"/>
    </source>
</evidence>
<reference evidence="3 4" key="1">
    <citation type="submission" date="2013-11" db="EMBL/GenBank/DDBJ databases">
        <title>The Damaraland mole rat (Fukomys damarensis) genome and evolution of African mole rats.</title>
        <authorList>
            <person name="Gladyshev V.N."/>
            <person name="Fang X."/>
        </authorList>
    </citation>
    <scope>NUCLEOTIDE SEQUENCE [LARGE SCALE GENOMIC DNA]</scope>
    <source>
        <tissue evidence="3">Liver</tissue>
    </source>
</reference>
<keyword evidence="4" id="KW-1185">Reference proteome</keyword>
<dbReference type="Proteomes" id="UP000028990">
    <property type="component" value="Unassembled WGS sequence"/>
</dbReference>
<sequence length="165" mass="18359">MTLKVCRDGCSHALAGRTLWKAVHVHLHRYGALTLLLRKIIEMARYCHQSGRESPLCSLPPTDKGQRLGSPEPSLQVSEPLREICQPASVQDICCCSSSARDGFARMALDQDGLPVLEPVDPSQMGEHMPSIYSRKQGVITLTLQDWKDIVATFEISQAMITWSR</sequence>
<name>A0A091DDS3_FUKDA</name>
<dbReference type="Pfam" id="PF08743">
    <property type="entry name" value="Nse4_C"/>
    <property type="match status" value="1"/>
</dbReference>
<dbReference type="EMBL" id="KN122458">
    <property type="protein sequence ID" value="KFO30274.1"/>
    <property type="molecule type" value="Genomic_DNA"/>
</dbReference>
<feature type="region of interest" description="Disordered" evidence="1">
    <location>
        <begin position="51"/>
        <end position="73"/>
    </location>
</feature>
<accession>A0A091DDS3</accession>
<gene>
    <name evidence="3" type="ORF">H920_08305</name>
</gene>
<feature type="domain" description="Non-structural maintenance of chromosome element 4 C-terminal" evidence="2">
    <location>
        <begin position="89"/>
        <end position="161"/>
    </location>
</feature>
<evidence type="ECO:0000313" key="4">
    <source>
        <dbReference type="Proteomes" id="UP000028990"/>
    </source>
</evidence>
<proteinExistence type="predicted"/>
<dbReference type="InterPro" id="IPR014854">
    <property type="entry name" value="Nse4_C"/>
</dbReference>
<organism evidence="3 4">
    <name type="scientific">Fukomys damarensis</name>
    <name type="common">Damaraland mole rat</name>
    <name type="synonym">Cryptomys damarensis</name>
    <dbReference type="NCBI Taxonomy" id="885580"/>
    <lineage>
        <taxon>Eukaryota</taxon>
        <taxon>Metazoa</taxon>
        <taxon>Chordata</taxon>
        <taxon>Craniata</taxon>
        <taxon>Vertebrata</taxon>
        <taxon>Euteleostomi</taxon>
        <taxon>Mammalia</taxon>
        <taxon>Eutheria</taxon>
        <taxon>Euarchontoglires</taxon>
        <taxon>Glires</taxon>
        <taxon>Rodentia</taxon>
        <taxon>Hystricomorpha</taxon>
        <taxon>Bathyergidae</taxon>
        <taxon>Fukomys</taxon>
    </lineage>
</organism>
<dbReference type="AlphaFoldDB" id="A0A091DDS3"/>
<evidence type="ECO:0000313" key="3">
    <source>
        <dbReference type="EMBL" id="KFO30274.1"/>
    </source>
</evidence>